<evidence type="ECO:0000256" key="1">
    <source>
        <dbReference type="SAM" id="MobiDB-lite"/>
    </source>
</evidence>
<feature type="region of interest" description="Disordered" evidence="1">
    <location>
        <begin position="706"/>
        <end position="767"/>
    </location>
</feature>
<comment type="caution">
    <text evidence="2">The sequence shown here is derived from an EMBL/GenBank/DDBJ whole genome shotgun (WGS) entry which is preliminary data.</text>
</comment>
<keyword evidence="3" id="KW-1185">Reference proteome</keyword>
<sequence length="767" mass="83236">MRINAMEHKQAWYQMIGMNTIIKHGSQNPVIDQDQLVGEKVMAVLKKSTYPLSVAAVKDWFGDAGEADLEHDLSEFVAALGLAATFSEIDAISERVEFTVHASSVFASHKAKGTWSAEALFGHPYGKKLAADLDLDSKKAKKTEEVSSDLERMSSSMSEALGKCDPNIVVYDDAVLNSVLSCFGALTELLDSSADTCLTEFLPSTDLLRFDDVVNACFVALHSFLKKLQDIADEMTMEALLKWAAEIDFPALRIVRFHRGLEANKCVNKNCVSWEQCEWLHEVVTALTRVCLQVKKGYDDPALCTELASTLDFAFSNAPPAGLEAIQTVLRRSPVFADDGEIMRSLGGKADEEVGSAIAPILARFREFFPEPNVVCDITAKQEVFATASFNEDMQKAMRELQSVDPQVRMQLSTMSQSVSLAKSVGCMEKAMRALSSSSSVRLSSETLKETAAAVKDLRSWSATCATTIGMDGAKTCFEQGGRFKFLENVIDMQTFPKSLVDAADESLNASAAAVGKLIDGHVGAMNFIPTEWANHKENLFDKEDMCMQLITVPRDSFKNIGCLCQEARAGYKVSKGVHNDGCKSEWIPIAKIKDLARAADMGVQVVRFAFAVWHVCRGVPNLKGNKESIEASVESVRKKFTMHKVEVPSAIHKILKELAGGEKEADHFKLEIPEAAGAGGKVKAEEAHKPAKVAKTAVGFGAQMAEGAKERAEGEGAKEQGAEKQAAGVEAAGGAKRRPEQGEDAGGAKESLAKRLKARRETLAAA</sequence>
<evidence type="ECO:0000313" key="3">
    <source>
        <dbReference type="Proteomes" id="UP001189429"/>
    </source>
</evidence>
<gene>
    <name evidence="2" type="ORF">PCOR1329_LOCUS6103</name>
</gene>
<name>A0ABN9PUF0_9DINO</name>
<accession>A0ABN9PUF0</accession>
<protein>
    <submittedName>
        <fullName evidence="2">Uncharacterized protein</fullName>
    </submittedName>
</protein>
<dbReference type="EMBL" id="CAUYUJ010001636">
    <property type="protein sequence ID" value="CAK0796843.1"/>
    <property type="molecule type" value="Genomic_DNA"/>
</dbReference>
<dbReference type="Proteomes" id="UP001189429">
    <property type="component" value="Unassembled WGS sequence"/>
</dbReference>
<proteinExistence type="predicted"/>
<evidence type="ECO:0000313" key="2">
    <source>
        <dbReference type="EMBL" id="CAK0796843.1"/>
    </source>
</evidence>
<feature type="compositionally biased region" description="Basic and acidic residues" evidence="1">
    <location>
        <begin position="708"/>
        <end position="723"/>
    </location>
</feature>
<reference evidence="2" key="1">
    <citation type="submission" date="2023-10" db="EMBL/GenBank/DDBJ databases">
        <authorList>
            <person name="Chen Y."/>
            <person name="Shah S."/>
            <person name="Dougan E. K."/>
            <person name="Thang M."/>
            <person name="Chan C."/>
        </authorList>
    </citation>
    <scope>NUCLEOTIDE SEQUENCE [LARGE SCALE GENOMIC DNA]</scope>
</reference>
<organism evidence="2 3">
    <name type="scientific">Prorocentrum cordatum</name>
    <dbReference type="NCBI Taxonomy" id="2364126"/>
    <lineage>
        <taxon>Eukaryota</taxon>
        <taxon>Sar</taxon>
        <taxon>Alveolata</taxon>
        <taxon>Dinophyceae</taxon>
        <taxon>Prorocentrales</taxon>
        <taxon>Prorocentraceae</taxon>
        <taxon>Prorocentrum</taxon>
    </lineage>
</organism>